<accession>A0A0U1M5U3</accession>
<sequence>MRETTAWKHTLSGAIQITKVVDDYALKWNEGDWLGRKKGTRPIDIGNATRIGLQYYKTLKHTAKSGVGIGSASNGSLMRCIPTGLFESGERRQNKWITTSKFTHNDLRCTVACAAYNEVVAAIVNDNTPQVAVEIGNGCSRQLGLRSCYRGYQGGRDAPSGEDR</sequence>
<proteinExistence type="predicted"/>
<name>A0A0U1M5U3_TALIS</name>
<evidence type="ECO:0000313" key="2">
    <source>
        <dbReference type="Proteomes" id="UP000054383"/>
    </source>
</evidence>
<dbReference type="AlphaFoldDB" id="A0A0U1M5U3"/>
<dbReference type="Pfam" id="PF03747">
    <property type="entry name" value="ADP_ribosyl_GH"/>
    <property type="match status" value="1"/>
</dbReference>
<protein>
    <submittedName>
        <fullName evidence="1">Uncharacterized protein</fullName>
    </submittedName>
</protein>
<dbReference type="Proteomes" id="UP000054383">
    <property type="component" value="Unassembled WGS sequence"/>
</dbReference>
<gene>
    <name evidence="1" type="ORF">PISL3812_08027</name>
</gene>
<organism evidence="1 2">
    <name type="scientific">Talaromyces islandicus</name>
    <name type="common">Penicillium islandicum</name>
    <dbReference type="NCBI Taxonomy" id="28573"/>
    <lineage>
        <taxon>Eukaryota</taxon>
        <taxon>Fungi</taxon>
        <taxon>Dikarya</taxon>
        <taxon>Ascomycota</taxon>
        <taxon>Pezizomycotina</taxon>
        <taxon>Eurotiomycetes</taxon>
        <taxon>Eurotiomycetidae</taxon>
        <taxon>Eurotiales</taxon>
        <taxon>Trichocomaceae</taxon>
        <taxon>Talaromyces</taxon>
        <taxon>Talaromyces sect. Islandici</taxon>
    </lineage>
</organism>
<dbReference type="STRING" id="28573.A0A0U1M5U3"/>
<reference evidence="1 2" key="1">
    <citation type="submission" date="2015-04" db="EMBL/GenBank/DDBJ databases">
        <authorList>
            <person name="Syromyatnikov M.Y."/>
            <person name="Popov V.N."/>
        </authorList>
    </citation>
    <scope>NUCLEOTIDE SEQUENCE [LARGE SCALE GENOMIC DNA]</scope>
    <source>
        <strain evidence="1">WF-38-12</strain>
    </source>
</reference>
<dbReference type="OrthoDB" id="2021138at2759"/>
<dbReference type="EMBL" id="CVMT01000009">
    <property type="protein sequence ID" value="CRG90979.1"/>
    <property type="molecule type" value="Genomic_DNA"/>
</dbReference>
<dbReference type="InterPro" id="IPR005502">
    <property type="entry name" value="Ribosyl_crysJ1"/>
</dbReference>
<keyword evidence="2" id="KW-1185">Reference proteome</keyword>
<dbReference type="Gene3D" id="1.10.4080.10">
    <property type="entry name" value="ADP-ribosylation/Crystallin J1"/>
    <property type="match status" value="1"/>
</dbReference>
<dbReference type="InterPro" id="IPR036705">
    <property type="entry name" value="Ribosyl_crysJ1_sf"/>
</dbReference>
<dbReference type="SUPFAM" id="SSF101478">
    <property type="entry name" value="ADP-ribosylglycohydrolase"/>
    <property type="match status" value="1"/>
</dbReference>
<evidence type="ECO:0000313" key="1">
    <source>
        <dbReference type="EMBL" id="CRG90979.1"/>
    </source>
</evidence>